<evidence type="ECO:0000313" key="2">
    <source>
        <dbReference type="Proteomes" id="UP001612415"/>
    </source>
</evidence>
<evidence type="ECO:0000313" key="1">
    <source>
        <dbReference type="EMBL" id="MFI5673488.1"/>
    </source>
</evidence>
<proteinExistence type="predicted"/>
<dbReference type="SUPFAM" id="SSF51338">
    <property type="entry name" value="Composite domain of metallo-dependent hydrolases"/>
    <property type="match status" value="1"/>
</dbReference>
<dbReference type="InterPro" id="IPR011059">
    <property type="entry name" value="Metal-dep_hydrolase_composite"/>
</dbReference>
<name>A0ABW7XVL2_STRCE</name>
<protein>
    <recommendedName>
        <fullName evidence="3">Amidohydrolase 3 domain-containing protein</fullName>
    </recommendedName>
</protein>
<dbReference type="Proteomes" id="UP001612415">
    <property type="component" value="Unassembled WGS sequence"/>
</dbReference>
<dbReference type="RefSeq" id="WP_398654506.1">
    <property type="nucleotide sequence ID" value="NZ_JBITDC010000001.1"/>
</dbReference>
<organism evidence="1 2">
    <name type="scientific">Streptomyces cellulosae</name>
    <dbReference type="NCBI Taxonomy" id="1968"/>
    <lineage>
        <taxon>Bacteria</taxon>
        <taxon>Bacillati</taxon>
        <taxon>Actinomycetota</taxon>
        <taxon>Actinomycetes</taxon>
        <taxon>Kitasatosporales</taxon>
        <taxon>Streptomycetaceae</taxon>
        <taxon>Streptomyces</taxon>
    </lineage>
</organism>
<gene>
    <name evidence="1" type="ORF">ACIA8P_02285</name>
</gene>
<dbReference type="Gene3D" id="2.30.40.10">
    <property type="entry name" value="Urease, subunit C, domain 1"/>
    <property type="match status" value="1"/>
</dbReference>
<sequence>MTSAAGAPADAVELLVKGAELLVVDGERESPGGWVAVTGGRVTGVGTAGNEPEARTTVSAAGRLVTPV</sequence>
<reference evidence="1 2" key="1">
    <citation type="submission" date="2024-10" db="EMBL/GenBank/DDBJ databases">
        <title>The Natural Products Discovery Center: Release of the First 8490 Sequenced Strains for Exploring Actinobacteria Biosynthetic Diversity.</title>
        <authorList>
            <person name="Kalkreuter E."/>
            <person name="Kautsar S.A."/>
            <person name="Yang D."/>
            <person name="Bader C.D."/>
            <person name="Teijaro C.N."/>
            <person name="Fluegel L."/>
            <person name="Davis C.M."/>
            <person name="Simpson J.R."/>
            <person name="Lauterbach L."/>
            <person name="Steele A.D."/>
            <person name="Gui C."/>
            <person name="Meng S."/>
            <person name="Li G."/>
            <person name="Viehrig K."/>
            <person name="Ye F."/>
            <person name="Su P."/>
            <person name="Kiefer A.F."/>
            <person name="Nichols A."/>
            <person name="Cepeda A.J."/>
            <person name="Yan W."/>
            <person name="Fan B."/>
            <person name="Jiang Y."/>
            <person name="Adhikari A."/>
            <person name="Zheng C.-J."/>
            <person name="Schuster L."/>
            <person name="Cowan T.M."/>
            <person name="Smanski M.J."/>
            <person name="Chevrette M.G."/>
            <person name="De Carvalho L.P.S."/>
            <person name="Shen B."/>
        </authorList>
    </citation>
    <scope>NUCLEOTIDE SEQUENCE [LARGE SCALE GENOMIC DNA]</scope>
    <source>
        <strain evidence="1 2">NPDC051599</strain>
    </source>
</reference>
<evidence type="ECO:0008006" key="3">
    <source>
        <dbReference type="Google" id="ProtNLM"/>
    </source>
</evidence>
<keyword evidence="2" id="KW-1185">Reference proteome</keyword>
<dbReference type="EMBL" id="JBITDC010000001">
    <property type="protein sequence ID" value="MFI5673488.1"/>
    <property type="molecule type" value="Genomic_DNA"/>
</dbReference>
<comment type="caution">
    <text evidence="1">The sequence shown here is derived from an EMBL/GenBank/DDBJ whole genome shotgun (WGS) entry which is preliminary data.</text>
</comment>
<accession>A0ABW7XVL2</accession>